<evidence type="ECO:0000313" key="2">
    <source>
        <dbReference type="EMBL" id="QNO12726.1"/>
    </source>
</evidence>
<dbReference type="GeneID" id="77954852"/>
<evidence type="ECO:0000313" key="3">
    <source>
        <dbReference type="Proteomes" id="UP000516204"/>
    </source>
</evidence>
<gene>
    <name evidence="2" type="primary">67</name>
    <name evidence="2" type="ORF">SEA_TWEETY19_67</name>
</gene>
<keyword evidence="1" id="KW-0812">Transmembrane</keyword>
<organism evidence="2 3">
    <name type="scientific">Arthrobacter phage Tweety19</name>
    <dbReference type="NCBI Taxonomy" id="2768133"/>
    <lineage>
        <taxon>Viruses</taxon>
        <taxon>Duplodnaviria</taxon>
        <taxon>Heunggongvirae</taxon>
        <taxon>Uroviricota</taxon>
        <taxon>Caudoviricetes</taxon>
        <taxon>Casidaviridae</taxon>
        <taxon>Galvastonvirus</taxon>
        <taxon>Galvastonvirus tweety19</taxon>
    </lineage>
</organism>
<dbReference type="EMBL" id="MT897906">
    <property type="protein sequence ID" value="QNO12726.1"/>
    <property type="molecule type" value="Genomic_DNA"/>
</dbReference>
<feature type="transmembrane region" description="Helical" evidence="1">
    <location>
        <begin position="12"/>
        <end position="35"/>
    </location>
</feature>
<keyword evidence="3" id="KW-1185">Reference proteome</keyword>
<accession>A0A7G9W263</accession>
<evidence type="ECO:0000256" key="1">
    <source>
        <dbReference type="SAM" id="Phobius"/>
    </source>
</evidence>
<keyword evidence="1" id="KW-1133">Transmembrane helix</keyword>
<sequence length="46" mass="5284">MELLNEALTFALGVTCWAALLIGTVYLTALCHEILHDIRQKRREKE</sequence>
<keyword evidence="1" id="KW-0472">Membrane</keyword>
<dbReference type="KEGG" id="vg:77954852"/>
<reference evidence="3" key="1">
    <citation type="submission" date="2020-08" db="EMBL/GenBank/DDBJ databases">
        <authorList>
            <person name="Hillin M.J."/>
            <person name="Beth T.W."/>
            <person name="Collman T.N."/>
            <person name="Davis R.E."/>
            <person name="Dobesh B.I."/>
            <person name="Johnson A.L."/>
            <person name="Lewis B.M."/>
            <person name="Suarez T.R."/>
            <person name="Villa E.C."/>
            <person name="Walker J.R."/>
            <person name="Labonte J.M."/>
            <person name="Butela K.A."/>
            <person name="Garlena R.A."/>
            <person name="Russell D.A."/>
            <person name="Pope W.H."/>
            <person name="Jacobs-Sera D."/>
            <person name="Hatfull G.F."/>
        </authorList>
    </citation>
    <scope>NUCLEOTIDE SEQUENCE [LARGE SCALE GENOMIC DNA]</scope>
</reference>
<dbReference type="RefSeq" id="YP_010678457.1">
    <property type="nucleotide sequence ID" value="NC_071035.1"/>
</dbReference>
<dbReference type="Proteomes" id="UP000516204">
    <property type="component" value="Segment"/>
</dbReference>
<name>A0A7G9W263_9CAUD</name>
<protein>
    <submittedName>
        <fullName evidence="2">Membrane protein</fullName>
    </submittedName>
</protein>
<proteinExistence type="predicted"/>